<accession>A0A221T3L0</accession>
<sequence>MTVLQQHVPRGLKWKPEKYAVAERLLAQGHTLTRMADGADYNTEAGEVMSWRTVEALLKRGVVVALV</sequence>
<geneLocation type="plasmid" evidence="2">
    <name>pdfi4</name>
</geneLocation>
<reference evidence="1 2" key="1">
    <citation type="submission" date="2017-05" db="EMBL/GenBank/DDBJ databases">
        <title>The complete genome sequence of Deinococcus ficus isolated from the rhizosphere of the Ficus religiosa L. in Taiwan.</title>
        <authorList>
            <person name="Wu K.-M."/>
            <person name="Liao T.-L."/>
            <person name="Liu Y.-M."/>
            <person name="Young C.-C."/>
            <person name="Tsai S.-F."/>
        </authorList>
    </citation>
    <scope>NUCLEOTIDE SEQUENCE [LARGE SCALE GENOMIC DNA]</scope>
    <source>
        <strain evidence="1 2">CC-FR2-10</strain>
        <plasmid evidence="2">pdfi4</plasmid>
    </source>
</reference>
<dbReference type="Proteomes" id="UP000259030">
    <property type="component" value="Plasmid pDFI4"/>
</dbReference>
<dbReference type="EMBL" id="CP021085">
    <property type="protein sequence ID" value="ASN83484.1"/>
    <property type="molecule type" value="Genomic_DNA"/>
</dbReference>
<evidence type="ECO:0000313" key="2">
    <source>
        <dbReference type="Proteomes" id="UP000259030"/>
    </source>
</evidence>
<keyword evidence="2" id="KW-1185">Reference proteome</keyword>
<proteinExistence type="predicted"/>
<protein>
    <submittedName>
        <fullName evidence="1">Uncharacterized protein</fullName>
    </submittedName>
</protein>
<dbReference type="AlphaFoldDB" id="A0A221T3L0"/>
<name>A0A221T3L0_9DEIO</name>
<organism evidence="1 2">
    <name type="scientific">Deinococcus ficus</name>
    <dbReference type="NCBI Taxonomy" id="317577"/>
    <lineage>
        <taxon>Bacteria</taxon>
        <taxon>Thermotogati</taxon>
        <taxon>Deinococcota</taxon>
        <taxon>Deinococci</taxon>
        <taxon>Deinococcales</taxon>
        <taxon>Deinococcaceae</taxon>
        <taxon>Deinococcus</taxon>
    </lineage>
</organism>
<gene>
    <name evidence="1" type="ORF">DFI_19995</name>
</gene>
<dbReference type="KEGG" id="dfc:DFI_19995"/>
<keyword evidence="1" id="KW-0614">Plasmid</keyword>
<evidence type="ECO:0000313" key="1">
    <source>
        <dbReference type="EMBL" id="ASN83484.1"/>
    </source>
</evidence>